<reference evidence="8" key="1">
    <citation type="submission" date="2014-11" db="EMBL/GenBank/DDBJ databases">
        <authorList>
            <person name="Hornung B.V."/>
        </authorList>
    </citation>
    <scope>NUCLEOTIDE SEQUENCE</scope>
    <source>
        <strain evidence="8">INE</strain>
    </source>
</reference>
<evidence type="ECO:0000313" key="8">
    <source>
        <dbReference type="EMBL" id="CEJ06959.1"/>
    </source>
</evidence>
<dbReference type="PANTHER" id="PTHR32071:SF57">
    <property type="entry name" value="C4-DICARBOXYLATE TRANSPORT TRANSCRIPTIONAL REGULATORY PROTEIN DCTD"/>
    <property type="match status" value="1"/>
</dbReference>
<dbReference type="Pfam" id="PF00158">
    <property type="entry name" value="Sigma54_activat"/>
    <property type="match status" value="1"/>
</dbReference>
<dbReference type="InterPro" id="IPR025944">
    <property type="entry name" value="Sigma_54_int_dom_CS"/>
</dbReference>
<dbReference type="Gene3D" id="1.10.10.60">
    <property type="entry name" value="Homeodomain-like"/>
    <property type="match status" value="1"/>
</dbReference>
<dbReference type="InterPro" id="IPR058031">
    <property type="entry name" value="AAA_lid_NorR"/>
</dbReference>
<reference evidence="7" key="2">
    <citation type="submission" date="2020-01" db="EMBL/GenBank/DDBJ databases">
        <authorList>
            <person name="Hornung B."/>
        </authorList>
    </citation>
    <scope>NUCLEOTIDE SEQUENCE</scope>
    <source>
        <strain evidence="7">PacBioINE</strain>
    </source>
</reference>
<evidence type="ECO:0000256" key="5">
    <source>
        <dbReference type="ARBA" id="ARBA00023163"/>
    </source>
</evidence>
<dbReference type="Proteomes" id="UP000836597">
    <property type="component" value="Chromosome"/>
</dbReference>
<dbReference type="Pfam" id="PF25601">
    <property type="entry name" value="AAA_lid_14"/>
    <property type="match status" value="1"/>
</dbReference>
<dbReference type="Gene3D" id="1.10.8.60">
    <property type="match status" value="1"/>
</dbReference>
<dbReference type="Pfam" id="PF01590">
    <property type="entry name" value="GAF"/>
    <property type="match status" value="1"/>
</dbReference>
<dbReference type="GO" id="GO:0043565">
    <property type="term" value="F:sequence-specific DNA binding"/>
    <property type="evidence" value="ECO:0007669"/>
    <property type="project" value="InterPro"/>
</dbReference>
<dbReference type="InterPro" id="IPR025662">
    <property type="entry name" value="Sigma_54_int_dom_ATP-bd_1"/>
</dbReference>
<dbReference type="SMART" id="SM00382">
    <property type="entry name" value="AAA"/>
    <property type="match status" value="1"/>
</dbReference>
<keyword evidence="4" id="KW-0238">DNA-binding</keyword>
<evidence type="ECO:0000256" key="2">
    <source>
        <dbReference type="ARBA" id="ARBA00022840"/>
    </source>
</evidence>
<name>A0A8S0Y2Q1_9FIRM</name>
<dbReference type="EMBL" id="LR746496">
    <property type="protein sequence ID" value="CAA7601085.1"/>
    <property type="molecule type" value="Genomic_DNA"/>
</dbReference>
<accession>A0A8S0Y2Q1</accession>
<keyword evidence="1" id="KW-0547">Nucleotide-binding</keyword>
<dbReference type="PROSITE" id="PS00688">
    <property type="entry name" value="SIGMA54_INTERACT_3"/>
    <property type="match status" value="1"/>
</dbReference>
<dbReference type="PRINTS" id="PR01590">
    <property type="entry name" value="HTHFIS"/>
</dbReference>
<dbReference type="KEGG" id="aacx:DEACI_1738"/>
<gene>
    <name evidence="8" type="ORF">DEACI_1413</name>
    <name evidence="7" type="ORF">DEACI_1738</name>
</gene>
<evidence type="ECO:0000256" key="4">
    <source>
        <dbReference type="ARBA" id="ARBA00023125"/>
    </source>
</evidence>
<dbReference type="Pfam" id="PF02954">
    <property type="entry name" value="HTH_8"/>
    <property type="match status" value="1"/>
</dbReference>
<dbReference type="CDD" id="cd00009">
    <property type="entry name" value="AAA"/>
    <property type="match status" value="1"/>
</dbReference>
<dbReference type="PANTHER" id="PTHR32071">
    <property type="entry name" value="TRANSCRIPTIONAL REGULATORY PROTEIN"/>
    <property type="match status" value="1"/>
</dbReference>
<dbReference type="EMBL" id="CDGJ01000036">
    <property type="protein sequence ID" value="CEJ06959.1"/>
    <property type="molecule type" value="Genomic_DNA"/>
</dbReference>
<feature type="domain" description="Sigma-54 factor interaction" evidence="6">
    <location>
        <begin position="243"/>
        <end position="471"/>
    </location>
</feature>
<keyword evidence="5" id="KW-0804">Transcription</keyword>
<dbReference type="Gene3D" id="3.40.50.300">
    <property type="entry name" value="P-loop containing nucleotide triphosphate hydrolases"/>
    <property type="match status" value="1"/>
</dbReference>
<dbReference type="GO" id="GO:0006355">
    <property type="term" value="P:regulation of DNA-templated transcription"/>
    <property type="evidence" value="ECO:0007669"/>
    <property type="project" value="InterPro"/>
</dbReference>
<proteinExistence type="predicted"/>
<keyword evidence="9" id="KW-1185">Reference proteome</keyword>
<dbReference type="InterPro" id="IPR002197">
    <property type="entry name" value="HTH_Fis"/>
</dbReference>
<organism evidence="7">
    <name type="scientific">Acididesulfobacillus acetoxydans</name>
    <dbReference type="NCBI Taxonomy" id="1561005"/>
    <lineage>
        <taxon>Bacteria</taxon>
        <taxon>Bacillati</taxon>
        <taxon>Bacillota</taxon>
        <taxon>Clostridia</taxon>
        <taxon>Eubacteriales</taxon>
        <taxon>Peptococcaceae</taxon>
        <taxon>Acididesulfobacillus</taxon>
    </lineage>
</organism>
<dbReference type="PROSITE" id="PS00675">
    <property type="entry name" value="SIGMA54_INTERACT_1"/>
    <property type="match status" value="1"/>
</dbReference>
<dbReference type="InterPro" id="IPR002078">
    <property type="entry name" value="Sigma_54_int"/>
</dbReference>
<protein>
    <submittedName>
        <fullName evidence="8">Acetoin dehydrogenase operon transcriptional activator AcoR</fullName>
    </submittedName>
    <submittedName>
        <fullName evidence="7">RNA polymerase sigma factor 54 interaction domain protein</fullName>
    </submittedName>
</protein>
<evidence type="ECO:0000313" key="9">
    <source>
        <dbReference type="Proteomes" id="UP001071230"/>
    </source>
</evidence>
<dbReference type="InterPro" id="IPR027417">
    <property type="entry name" value="P-loop_NTPase"/>
</dbReference>
<dbReference type="Proteomes" id="UP001071230">
    <property type="component" value="Unassembled WGS sequence"/>
</dbReference>
<dbReference type="AlphaFoldDB" id="A0A8S0Y2Q1"/>
<keyword evidence="3" id="KW-0805">Transcription regulation</keyword>
<dbReference type="InterPro" id="IPR003593">
    <property type="entry name" value="AAA+_ATPase"/>
</dbReference>
<dbReference type="InterPro" id="IPR003018">
    <property type="entry name" value="GAF"/>
</dbReference>
<evidence type="ECO:0000259" key="6">
    <source>
        <dbReference type="PROSITE" id="PS50045"/>
    </source>
</evidence>
<dbReference type="SUPFAM" id="SSF46689">
    <property type="entry name" value="Homeodomain-like"/>
    <property type="match status" value="1"/>
</dbReference>
<dbReference type="InterPro" id="IPR009057">
    <property type="entry name" value="Homeodomain-like_sf"/>
</dbReference>
<dbReference type="GO" id="GO:0005524">
    <property type="term" value="F:ATP binding"/>
    <property type="evidence" value="ECO:0007669"/>
    <property type="project" value="UniProtKB-KW"/>
</dbReference>
<dbReference type="Gene3D" id="3.30.450.40">
    <property type="match status" value="1"/>
</dbReference>
<keyword evidence="2" id="KW-0067">ATP-binding</keyword>
<dbReference type="SUPFAM" id="SSF52540">
    <property type="entry name" value="P-loop containing nucleoside triphosphate hydrolases"/>
    <property type="match status" value="1"/>
</dbReference>
<dbReference type="InterPro" id="IPR029016">
    <property type="entry name" value="GAF-like_dom_sf"/>
</dbReference>
<evidence type="ECO:0000256" key="1">
    <source>
        <dbReference type="ARBA" id="ARBA00022741"/>
    </source>
</evidence>
<sequence length="569" mass="62681">MKSAWVAFVHGEEPIGVEPVILRSWQRCLNHMIDYERIADNDILPARLLEERLHLEESLLHAARPVLSLLFNILKGCNHALLLSDRDGYIMDSRGDPFFLTKSRTVYLTPGVSWRETVKGTNAIGTALIEKTPVRVLGAEHFVQENHFLCSWAAPILGPDAGTIGILDISAHAALSQARFLELAILGARMIEVNLRLANYERRETTPICGSTPYFETAAVGSPPLLRPLPASDDSQLLTYPLWVGSGEASRRILQRAAKVAATSTSVLLLGESGTGKEIIARHIHLLSPRRDGPFVALNCSALPDSLVESELFGYAEGAFTGAKRGGKPGKFELARRGTIFLDEIGDISVKVQLALLRVLQDKEIYRIGSGKARPLDVRVIAATHRNLADLVHQGKFRLDLYYRLKVITIDLPPLRERLHDVFDLVPHFMAKFCPDGKIRQIAPEVYSAFLAYSWPGNVRELENCVESMCALANGPCLTVEDLPPEILCPTTDLGSQEIKAAQEVEPHTQSPLSSAGTPPAGLLRVQTRETILEALSRSGGRIAPAARLLGIGRNTLYRKLKELEIKLH</sequence>
<dbReference type="PROSITE" id="PS50045">
    <property type="entry name" value="SIGMA54_INTERACT_4"/>
    <property type="match status" value="1"/>
</dbReference>
<dbReference type="RefSeq" id="WP_240984656.1">
    <property type="nucleotide sequence ID" value="NZ_CDGJ01000036.1"/>
</dbReference>
<evidence type="ECO:0000256" key="3">
    <source>
        <dbReference type="ARBA" id="ARBA00023015"/>
    </source>
</evidence>
<dbReference type="FunFam" id="3.40.50.300:FF:000006">
    <property type="entry name" value="DNA-binding transcriptional regulator NtrC"/>
    <property type="match status" value="1"/>
</dbReference>
<evidence type="ECO:0000313" key="7">
    <source>
        <dbReference type="EMBL" id="CAA7601085.1"/>
    </source>
</evidence>